<proteinExistence type="predicted"/>
<dbReference type="Gene3D" id="3.90.226.10">
    <property type="entry name" value="2-enoyl-CoA Hydratase, Chain A, domain 1"/>
    <property type="match status" value="1"/>
</dbReference>
<feature type="chain" id="PRO_5014901444" evidence="1">
    <location>
        <begin position="23"/>
        <end position="443"/>
    </location>
</feature>
<dbReference type="GO" id="GO:0006508">
    <property type="term" value="P:proteolysis"/>
    <property type="evidence" value="ECO:0007669"/>
    <property type="project" value="InterPro"/>
</dbReference>
<dbReference type="KEGG" id="fek:C1H87_15360"/>
<protein>
    <submittedName>
        <fullName evidence="3">Peptidase</fullName>
    </submittedName>
</protein>
<organism evidence="3 4">
    <name type="scientific">Flavivirga eckloniae</name>
    <dbReference type="NCBI Taxonomy" id="1803846"/>
    <lineage>
        <taxon>Bacteria</taxon>
        <taxon>Pseudomonadati</taxon>
        <taxon>Bacteroidota</taxon>
        <taxon>Flavobacteriia</taxon>
        <taxon>Flavobacteriales</taxon>
        <taxon>Flavobacteriaceae</taxon>
        <taxon>Flavivirga</taxon>
    </lineage>
</organism>
<dbReference type="GO" id="GO:0008236">
    <property type="term" value="F:serine-type peptidase activity"/>
    <property type="evidence" value="ECO:0007669"/>
    <property type="project" value="InterPro"/>
</dbReference>
<dbReference type="OrthoDB" id="6397760at2"/>
<dbReference type="InterPro" id="IPR005151">
    <property type="entry name" value="Tail-specific_protease"/>
</dbReference>
<name>A0A2K9PSF8_9FLAO</name>
<feature type="signal peptide" evidence="1">
    <location>
        <begin position="1"/>
        <end position="22"/>
    </location>
</feature>
<dbReference type="Pfam" id="PF03572">
    <property type="entry name" value="Peptidase_S41"/>
    <property type="match status" value="1"/>
</dbReference>
<dbReference type="AlphaFoldDB" id="A0A2K9PSF8"/>
<sequence length="443" mass="49512">MKITLPLTLIAFMVLISTQINAQVKAPQLTSQEQQIVVDSISSKLTANYIFPDVAEKMASSIKSKLQKGDYKSILDPGQFASTLTADLQAISKDKHLHLSFSPEHKTQRLSTTAEDSIAHLNWRIKNMKRNNCGFKEVKILDGNVGYLNLNRFYNVEHAGKTAVSAMNFLSNSDAIIIDLRFNGGGHPAMIQLITSYLYGSKSVHLNNFYWRPTDSNTQTWTLPHVPGTRSPDTPVYILTSSHTFSAAEEFCYNLKNLERATIIGETTGGGAHPGRDFIATDGYMIWIPTGRAINPITKTNWEGTGVSPHIETPSKKAFDVSYLKALETLKENNKEESSKALYEWAIAKLKVKTNPITLDSKTLKSFVGSYGARKITFKDGTLFYQSDRDKGTIYELYPYSDHEFMLKDLEGFRIRFLYEGKKVTALQGLYGGGGMDKSLKNK</sequence>
<dbReference type="SMART" id="SM00245">
    <property type="entry name" value="TSPc"/>
    <property type="match status" value="1"/>
</dbReference>
<dbReference type="InterPro" id="IPR029045">
    <property type="entry name" value="ClpP/crotonase-like_dom_sf"/>
</dbReference>
<accession>A0A2K9PSF8</accession>
<keyword evidence="4" id="KW-1185">Reference proteome</keyword>
<gene>
    <name evidence="3" type="ORF">C1H87_15360</name>
</gene>
<dbReference type="PANTHER" id="PTHR11261">
    <property type="entry name" value="INTERPHOTORECEPTOR RETINOID-BINDING PROTEIN"/>
    <property type="match status" value="1"/>
</dbReference>
<reference evidence="3 4" key="1">
    <citation type="submission" date="2018-01" db="EMBL/GenBank/DDBJ databases">
        <title>Complete genome sequence of Flavivirga eckloniae ECD14 isolated from seaweed Ecklonia cava.</title>
        <authorList>
            <person name="Lee J.H."/>
            <person name="Baik K.S."/>
            <person name="Seong C.N."/>
        </authorList>
    </citation>
    <scope>NUCLEOTIDE SEQUENCE [LARGE SCALE GENOMIC DNA]</scope>
    <source>
        <strain evidence="3 4">ECD14</strain>
    </source>
</reference>
<evidence type="ECO:0000256" key="1">
    <source>
        <dbReference type="SAM" id="SignalP"/>
    </source>
</evidence>
<evidence type="ECO:0000313" key="3">
    <source>
        <dbReference type="EMBL" id="AUP80004.1"/>
    </source>
</evidence>
<dbReference type="PANTHER" id="PTHR11261:SF3">
    <property type="entry name" value="RETINOL-BINDING PROTEIN 3"/>
    <property type="match status" value="1"/>
</dbReference>
<dbReference type="RefSeq" id="WP_102756656.1">
    <property type="nucleotide sequence ID" value="NZ_CP025791.1"/>
</dbReference>
<dbReference type="Proteomes" id="UP000235826">
    <property type="component" value="Chromosome"/>
</dbReference>
<dbReference type="CDD" id="cd07563">
    <property type="entry name" value="Peptidase_S41_IRBP"/>
    <property type="match status" value="1"/>
</dbReference>
<dbReference type="Pfam" id="PF11918">
    <property type="entry name" value="Peptidase_S41_N"/>
    <property type="match status" value="1"/>
</dbReference>
<dbReference type="EMBL" id="CP025791">
    <property type="protein sequence ID" value="AUP80004.1"/>
    <property type="molecule type" value="Genomic_DNA"/>
</dbReference>
<keyword evidence="1" id="KW-0732">Signal</keyword>
<evidence type="ECO:0000313" key="4">
    <source>
        <dbReference type="Proteomes" id="UP000235826"/>
    </source>
</evidence>
<feature type="domain" description="Tail specific protease" evidence="2">
    <location>
        <begin position="107"/>
        <end position="314"/>
    </location>
</feature>
<dbReference type="Gene3D" id="3.30.750.44">
    <property type="match status" value="1"/>
</dbReference>
<dbReference type="SUPFAM" id="SSF52096">
    <property type="entry name" value="ClpP/crotonase"/>
    <property type="match status" value="1"/>
</dbReference>
<evidence type="ECO:0000259" key="2">
    <source>
        <dbReference type="SMART" id="SM00245"/>
    </source>
</evidence>